<dbReference type="Gene3D" id="3.90.550.10">
    <property type="entry name" value="Spore Coat Polysaccharide Biosynthesis Protein SpsA, Chain A"/>
    <property type="match status" value="1"/>
</dbReference>
<evidence type="ECO:0000259" key="1">
    <source>
        <dbReference type="Pfam" id="PF00535"/>
    </source>
</evidence>
<dbReference type="InterPro" id="IPR001173">
    <property type="entry name" value="Glyco_trans_2-like"/>
</dbReference>
<evidence type="ECO:0000313" key="3">
    <source>
        <dbReference type="Proteomes" id="UP000249300"/>
    </source>
</evidence>
<keyword evidence="2" id="KW-0328">Glycosyltransferase</keyword>
<protein>
    <submittedName>
        <fullName evidence="2">dTDP-Rha:alpha-D-GlcNAc-pyrophosphate polyprenol, alpha-3-L-rhamnosyltransferase</fullName>
        <ecNumber evidence="2">2.4.-.-</ecNumber>
    </submittedName>
</protein>
<keyword evidence="2" id="KW-0808">Transferase</keyword>
<dbReference type="InterPro" id="IPR029044">
    <property type="entry name" value="Nucleotide-diphossugar_trans"/>
</dbReference>
<dbReference type="EMBL" id="LS483447">
    <property type="protein sequence ID" value="SQH73677.1"/>
    <property type="molecule type" value="Genomic_DNA"/>
</dbReference>
<name>A0A2X4Q0Q6_9PORP</name>
<evidence type="ECO:0000313" key="2">
    <source>
        <dbReference type="EMBL" id="SQH73677.1"/>
    </source>
</evidence>
<dbReference type="SUPFAM" id="SSF53448">
    <property type="entry name" value="Nucleotide-diphospho-sugar transferases"/>
    <property type="match status" value="1"/>
</dbReference>
<dbReference type="GO" id="GO:0016757">
    <property type="term" value="F:glycosyltransferase activity"/>
    <property type="evidence" value="ECO:0007669"/>
    <property type="project" value="UniProtKB-KW"/>
</dbReference>
<dbReference type="Proteomes" id="UP000249300">
    <property type="component" value="Chromosome 1"/>
</dbReference>
<dbReference type="Pfam" id="PF00535">
    <property type="entry name" value="Glycos_transf_2"/>
    <property type="match status" value="1"/>
</dbReference>
<organism evidence="2 3">
    <name type="scientific">Porphyromonas crevioricanis</name>
    <dbReference type="NCBI Taxonomy" id="393921"/>
    <lineage>
        <taxon>Bacteria</taxon>
        <taxon>Pseudomonadati</taxon>
        <taxon>Bacteroidota</taxon>
        <taxon>Bacteroidia</taxon>
        <taxon>Bacteroidales</taxon>
        <taxon>Porphyromonadaceae</taxon>
        <taxon>Porphyromonas</taxon>
    </lineage>
</organism>
<dbReference type="PANTHER" id="PTHR43179:SF7">
    <property type="entry name" value="RHAMNOSYLTRANSFERASE WBBL"/>
    <property type="match status" value="1"/>
</dbReference>
<gene>
    <name evidence="2" type="primary">wbbL_2</name>
    <name evidence="2" type="ORF">NCTC12858_01542</name>
</gene>
<sequence>MHSLYCIYLIFAKTSFENLHMLLSIVIVNYRVPLMLEQCLHSVDKALTRLNAETEVFVVDNASGDGSLNLSRKNFPHFHYQENSENLGFAKANNQAMRSAQGKYILLLNPDTVIGETTLIEVIEAMEKDPRIGGLGVRMINAHGDFLPESKRGFPTPSASFFKLSKLYKINPSSKKMGRYYMGWLPDTQAAEIEVLAGAFMLMRKEVLDKVGLLDERFFMYGEDIDLSHRIRLGGYKCYYLPVPILHYKGESASVTDLKYLQSFYGAMQLFFDKYYSHMSRVSRGFVSLAIFLHTSLAKIIRMCRLAVGKGEEKKKPLCAYTSFDRNNIETYCSKSNLDLLVDTTEISYDELLGYMKKLSGRGHTFHLQRGRGSSIISPSR</sequence>
<dbReference type="KEGG" id="pcre:NCTC12858_01542"/>
<dbReference type="EC" id="2.4.-.-" evidence="2"/>
<feature type="domain" description="Glycosyltransferase 2-like" evidence="1">
    <location>
        <begin position="24"/>
        <end position="211"/>
    </location>
</feature>
<keyword evidence="3" id="KW-1185">Reference proteome</keyword>
<proteinExistence type="predicted"/>
<dbReference type="AlphaFoldDB" id="A0A2X4Q0Q6"/>
<accession>A0A2X4Q0Q6</accession>
<reference evidence="2 3" key="1">
    <citation type="submission" date="2018-06" db="EMBL/GenBank/DDBJ databases">
        <authorList>
            <consortium name="Pathogen Informatics"/>
            <person name="Doyle S."/>
        </authorList>
    </citation>
    <scope>NUCLEOTIDE SEQUENCE [LARGE SCALE GENOMIC DNA]</scope>
    <source>
        <strain evidence="2 3">NCTC12858</strain>
    </source>
</reference>
<dbReference type="PANTHER" id="PTHR43179">
    <property type="entry name" value="RHAMNOSYLTRANSFERASE WBBL"/>
    <property type="match status" value="1"/>
</dbReference>
<dbReference type="CDD" id="cd04186">
    <property type="entry name" value="GT_2_like_c"/>
    <property type="match status" value="1"/>
</dbReference>